<protein>
    <recommendedName>
        <fullName evidence="13">Phosphatidylinositol-4-phosphate 3-kinase</fullName>
    </recommendedName>
</protein>
<dbReference type="PROSITE" id="PS51545">
    <property type="entry name" value="PIK_HELICAL"/>
    <property type="match status" value="1"/>
</dbReference>
<dbReference type="GO" id="GO:0035005">
    <property type="term" value="F:1-phosphatidylinositol-4-phosphate 3-kinase activity"/>
    <property type="evidence" value="ECO:0007669"/>
    <property type="project" value="TreeGrafter"/>
</dbReference>
<dbReference type="InterPro" id="IPR000403">
    <property type="entry name" value="PI3/4_kinase_cat_dom"/>
</dbReference>
<dbReference type="STRING" id="282301.A0A267G172"/>
<feature type="domain" description="PI3K-RBD" evidence="9">
    <location>
        <begin position="308"/>
        <end position="403"/>
    </location>
</feature>
<evidence type="ECO:0000256" key="1">
    <source>
        <dbReference type="ARBA" id="ARBA00022679"/>
    </source>
</evidence>
<dbReference type="Gene3D" id="2.60.40.150">
    <property type="entry name" value="C2 domain"/>
    <property type="match status" value="2"/>
</dbReference>
<dbReference type="PROSITE" id="PS50290">
    <property type="entry name" value="PI3_4_KINASE_3"/>
    <property type="match status" value="1"/>
</dbReference>
<feature type="domain" description="C2 PI3K-type" evidence="10">
    <location>
        <begin position="569"/>
        <end position="737"/>
    </location>
</feature>
<feature type="compositionally biased region" description="Pro residues" evidence="6">
    <location>
        <begin position="63"/>
        <end position="76"/>
    </location>
</feature>
<dbReference type="InterPro" id="IPR015433">
    <property type="entry name" value="PI3/4_kinase"/>
</dbReference>
<evidence type="ECO:0000313" key="12">
    <source>
        <dbReference type="Proteomes" id="UP000215902"/>
    </source>
</evidence>
<dbReference type="GO" id="GO:0005524">
    <property type="term" value="F:ATP binding"/>
    <property type="evidence" value="ECO:0007669"/>
    <property type="project" value="UniProtKB-KW"/>
</dbReference>
<dbReference type="EMBL" id="NIVC01000617">
    <property type="protein sequence ID" value="PAA79781.1"/>
    <property type="molecule type" value="Genomic_DNA"/>
</dbReference>
<dbReference type="InterPro" id="IPR002420">
    <property type="entry name" value="PI3K-type_C2_dom"/>
</dbReference>
<dbReference type="SUPFAM" id="SSF54236">
    <property type="entry name" value="Ubiquitin-like"/>
    <property type="match status" value="1"/>
</dbReference>
<dbReference type="InterPro" id="IPR042236">
    <property type="entry name" value="PI3K_accessory_sf"/>
</dbReference>
<dbReference type="SMART" id="SM00146">
    <property type="entry name" value="PI3Kc"/>
    <property type="match status" value="1"/>
</dbReference>
<dbReference type="Pfam" id="PF00454">
    <property type="entry name" value="PI3_PI4_kinase"/>
    <property type="match status" value="1"/>
</dbReference>
<keyword evidence="2" id="KW-0547">Nucleotide-binding</keyword>
<accession>A0A267G172</accession>
<organism evidence="11 12">
    <name type="scientific">Macrostomum lignano</name>
    <dbReference type="NCBI Taxonomy" id="282301"/>
    <lineage>
        <taxon>Eukaryota</taxon>
        <taxon>Metazoa</taxon>
        <taxon>Spiralia</taxon>
        <taxon>Lophotrochozoa</taxon>
        <taxon>Platyhelminthes</taxon>
        <taxon>Rhabditophora</taxon>
        <taxon>Macrostomorpha</taxon>
        <taxon>Macrostomida</taxon>
        <taxon>Macrostomidae</taxon>
        <taxon>Macrostomum</taxon>
    </lineage>
</organism>
<dbReference type="GO" id="GO:0005886">
    <property type="term" value="C:plasma membrane"/>
    <property type="evidence" value="ECO:0007669"/>
    <property type="project" value="TreeGrafter"/>
</dbReference>
<dbReference type="PANTHER" id="PTHR10048:SF14">
    <property type="entry name" value="LD28067P"/>
    <property type="match status" value="1"/>
</dbReference>
<feature type="domain" description="PIK helical" evidence="8">
    <location>
        <begin position="768"/>
        <end position="959"/>
    </location>
</feature>
<dbReference type="SUPFAM" id="SSF56112">
    <property type="entry name" value="Protein kinase-like (PK-like)"/>
    <property type="match status" value="1"/>
</dbReference>
<evidence type="ECO:0000256" key="6">
    <source>
        <dbReference type="SAM" id="MobiDB-lite"/>
    </source>
</evidence>
<dbReference type="Pfam" id="PF00613">
    <property type="entry name" value="PI3Ka"/>
    <property type="match status" value="1"/>
</dbReference>
<evidence type="ECO:0000256" key="2">
    <source>
        <dbReference type="ARBA" id="ARBA00022741"/>
    </source>
</evidence>
<feature type="compositionally biased region" description="Low complexity" evidence="6">
    <location>
        <begin position="176"/>
        <end position="185"/>
    </location>
</feature>
<dbReference type="GO" id="GO:0005737">
    <property type="term" value="C:cytoplasm"/>
    <property type="evidence" value="ECO:0007669"/>
    <property type="project" value="TreeGrafter"/>
</dbReference>
<feature type="compositionally biased region" description="Low complexity" evidence="6">
    <location>
        <begin position="77"/>
        <end position="104"/>
    </location>
</feature>
<dbReference type="InterPro" id="IPR016024">
    <property type="entry name" value="ARM-type_fold"/>
</dbReference>
<dbReference type="GO" id="GO:0048015">
    <property type="term" value="P:phosphatidylinositol-mediated signaling"/>
    <property type="evidence" value="ECO:0007669"/>
    <property type="project" value="TreeGrafter"/>
</dbReference>
<comment type="similarity">
    <text evidence="5">Belongs to the PI3/PI4-kinase family.</text>
</comment>
<feature type="domain" description="PI3K/PI4K catalytic" evidence="7">
    <location>
        <begin position="1027"/>
        <end position="1305"/>
    </location>
</feature>
<dbReference type="PROSITE" id="PS51546">
    <property type="entry name" value="PI3K_RBD"/>
    <property type="match status" value="1"/>
</dbReference>
<dbReference type="InterPro" id="IPR001263">
    <property type="entry name" value="PI3K_accessory_dom"/>
</dbReference>
<evidence type="ECO:0000256" key="3">
    <source>
        <dbReference type="ARBA" id="ARBA00022777"/>
    </source>
</evidence>
<evidence type="ECO:0000259" key="10">
    <source>
        <dbReference type="PROSITE" id="PS51547"/>
    </source>
</evidence>
<dbReference type="GO" id="GO:0043491">
    <property type="term" value="P:phosphatidylinositol 3-kinase/protein kinase B signal transduction"/>
    <property type="evidence" value="ECO:0007669"/>
    <property type="project" value="TreeGrafter"/>
</dbReference>
<dbReference type="InterPro" id="IPR011009">
    <property type="entry name" value="Kinase-like_dom_sf"/>
</dbReference>
<dbReference type="OrthoDB" id="67688at2759"/>
<keyword evidence="12" id="KW-1185">Reference proteome</keyword>
<dbReference type="Gene3D" id="3.30.1010.10">
    <property type="entry name" value="Phosphatidylinositol 3-kinase Catalytic Subunit, Chain A, domain 4"/>
    <property type="match status" value="1"/>
</dbReference>
<dbReference type="InterPro" id="IPR018936">
    <property type="entry name" value="PI3/4_kinase_CS"/>
</dbReference>
<evidence type="ECO:0000256" key="5">
    <source>
        <dbReference type="PROSITE-ProRule" id="PRU00880"/>
    </source>
</evidence>
<dbReference type="InterPro" id="IPR036940">
    <property type="entry name" value="PI3/4_kinase_cat_sf"/>
</dbReference>
<evidence type="ECO:0000256" key="4">
    <source>
        <dbReference type="ARBA" id="ARBA00022840"/>
    </source>
</evidence>
<dbReference type="PANTHER" id="PTHR10048">
    <property type="entry name" value="PHOSPHATIDYLINOSITOL KINASE"/>
    <property type="match status" value="1"/>
</dbReference>
<dbReference type="PROSITE" id="PS51547">
    <property type="entry name" value="C2_PI3K"/>
    <property type="match status" value="1"/>
</dbReference>
<feature type="region of interest" description="Disordered" evidence="6">
    <location>
        <begin position="158"/>
        <end position="222"/>
    </location>
</feature>
<proteinExistence type="inferred from homology"/>
<dbReference type="SMART" id="SM00145">
    <property type="entry name" value="PI3Ka"/>
    <property type="match status" value="1"/>
</dbReference>
<dbReference type="Pfam" id="PF00792">
    <property type="entry name" value="PI3K_C2"/>
    <property type="match status" value="1"/>
</dbReference>
<dbReference type="PROSITE" id="PS00916">
    <property type="entry name" value="PI3_4_KINASE_2"/>
    <property type="match status" value="1"/>
</dbReference>
<evidence type="ECO:0000259" key="7">
    <source>
        <dbReference type="PROSITE" id="PS50290"/>
    </source>
</evidence>
<evidence type="ECO:0000259" key="9">
    <source>
        <dbReference type="PROSITE" id="PS51546"/>
    </source>
</evidence>
<dbReference type="SUPFAM" id="SSF49562">
    <property type="entry name" value="C2 domain (Calcium/lipid-binding domain, CaLB)"/>
    <property type="match status" value="1"/>
</dbReference>
<feature type="region of interest" description="Disordered" evidence="6">
    <location>
        <begin position="46"/>
        <end position="132"/>
    </location>
</feature>
<reference evidence="11 12" key="1">
    <citation type="submission" date="2017-06" db="EMBL/GenBank/DDBJ databases">
        <title>A platform for efficient transgenesis in Macrostomum lignano, a flatworm model organism for stem cell research.</title>
        <authorList>
            <person name="Berezikov E."/>
        </authorList>
    </citation>
    <scope>NUCLEOTIDE SEQUENCE [LARGE SCALE GENOMIC DNA]</scope>
    <source>
        <strain evidence="11">DV1</strain>
        <tissue evidence="11">Whole organism</tissue>
    </source>
</reference>
<evidence type="ECO:0000313" key="11">
    <source>
        <dbReference type="EMBL" id="PAA79781.1"/>
    </source>
</evidence>
<comment type="caution">
    <text evidence="11">The sequence shown here is derived from an EMBL/GenBank/DDBJ whole genome shotgun (WGS) entry which is preliminary data.</text>
</comment>
<dbReference type="GO" id="GO:0016303">
    <property type="term" value="F:1-phosphatidylinositol-3-kinase activity"/>
    <property type="evidence" value="ECO:0007669"/>
    <property type="project" value="TreeGrafter"/>
</dbReference>
<keyword evidence="3" id="KW-0418">Kinase</keyword>
<name>A0A267G172_9PLAT</name>
<sequence length="1633" mass="183177">MVDQNILLAFDPLYRGGGGSGGSDSPTADDIFDIKFLEVAATPAHLGRSVSTPTPPVVQGLPSLPPPPPPPPPPPLLTSTSTSSSNSSSSGSGTNLNSNSFSSNAAAGGRRTSAPVPDNSAASSSRRSVSPRLPVVSAASASVSDSIDTTVAAAYSTKDSRVPLLKPPQQRQENRSNSCSPNPSSVQPTGAATLCSEGAESGTGDSMGDSVGLRSPRPGFQSDSQLRNAVLLTESNIRVVPCTPDPELYLFSEEIQRIQRNECQPRDPANPAASSRPGGGGGGGHFVNSCDNIGCIFNHVNPSGVVFVTEVPVTLHFAGISFDTTWSLSSKVEDVMFSLLFDSALSDRIASLYGERQMDVNQFLLRICGRDEYLRPDEALRSHSVFQETCRCQRYEFSLERISDIRDPRRFLGRSKEDLEAAFHLPAKYSSFSCDVDSAAISQLLNEFLRQKQALLSGQSQDSSLTHLIQIVKFICTKCGNLILPDILRYINDIETIMKYHQHELPRNTLVDKLELLQESLLQQVNLFCFCWSANYHFCCEDAQLSKISTWDTPYGCCQAMQEEQAGSFHEYFYVCVSSLHRLPGNESLSSRYSKIKVSCELHHGEKRLDDSVSTEAASLVCPMECESLKFYDWRESAQLTFTRSQVSSLPRETVLSFTLFGQVHSSEPTPETFRNNEAIGWVRLRLFDAKGALKQGSYLLPMWNDRTKASWNSTCETNMCHQDANSCTLLLHVRMPNYRRKGDNQPLRIVFPPADWFYDSKLYSGDWSGMDPMTGEDIENFHRIVNRKFTESQLTDKDRTIVLSKRSIFLANFANSLPQVLLSFPSYKSDLLPQIYRCLTAWQERWTSIDQPADTPLAPLLQLLGPEFADIEVREFAVRHLFTSLQPDEMERYLPQMTQALLCQPHLCSTSLLCRLLIMSVHSPAFASAFYWQLKLLSNLDSRHQRRRLTLISAALRHLCGACVETEWAHQEQLIDALEPVAVRLQTHKSVEQFRDELCMKIQPMLSRWSHFRLPHDMSLLARSISIPRCSFFSSKTMPLRLVFQPFHDSDAQQLLSVIYKKGDNLSMDALCLQMTYLFNLIWRKEGLDLRMLLFRVFPTSADAGFVELVTDCKSLKNIHLEFKTSFGAACVFDWLRKHNRTDSELSSAVDTFTRSLAGWLVITYVLGVCDRHNDNIMLCHTGHLFHIDFAKLLGDSEKFLGVSRDRVPMVFTKDMFYAINGGTLAVTPRYFQFITHCVDAFNILRRNSILLLTMIKLMLPANIPRFNLEGIEYVQARLELSLNELQAGRKLTVLLDKCLRDDSAELNFRIHTMFNPEQQQQQQSQSSSLNETLRHSMRQDGEIVEVTAIRALGPSMPDPIDVRVRSSNSQQQQQQQLQFLFSVRRRGGSTGRVQLSRDDVARFWAAARSAYPAVMSGQPFPDGLSKADTAEETAAVLESWLTDLLTVDGIGRSDLLYSLLHPNVDDSLSSAFYTDCEPQLGGEPGHRISLQTHGYGEQPSLKAGFLYEAKSETLYISVEYLTNLSSTAQLSGGSLYLKLYLLPGPDRRSKQKIRFCQDELSGRRNHFLVTENVVTYSLNRRELSHKQLSIAVWINPAIHSARELHRLCVPLSKYLDECVHYELLKFPAGSA</sequence>
<evidence type="ECO:0000259" key="8">
    <source>
        <dbReference type="PROSITE" id="PS51545"/>
    </source>
</evidence>
<feature type="compositionally biased region" description="Low complexity" evidence="6">
    <location>
        <begin position="120"/>
        <end position="132"/>
    </location>
</feature>
<dbReference type="InterPro" id="IPR000341">
    <property type="entry name" value="PI3K_Ras-bd_dom"/>
</dbReference>
<dbReference type="InterPro" id="IPR029071">
    <property type="entry name" value="Ubiquitin-like_domsf"/>
</dbReference>
<keyword evidence="4" id="KW-0067">ATP-binding</keyword>
<dbReference type="InterPro" id="IPR035892">
    <property type="entry name" value="C2_domain_sf"/>
</dbReference>
<gene>
    <name evidence="11" type="ORF">BOX15_Mlig019124g1</name>
</gene>
<dbReference type="GO" id="GO:0005942">
    <property type="term" value="C:phosphatidylinositol 3-kinase complex"/>
    <property type="evidence" value="ECO:0007669"/>
    <property type="project" value="TreeGrafter"/>
</dbReference>
<evidence type="ECO:0008006" key="13">
    <source>
        <dbReference type="Google" id="ProtNLM"/>
    </source>
</evidence>
<dbReference type="Gene3D" id="1.25.40.70">
    <property type="entry name" value="Phosphatidylinositol 3-kinase, accessory domain (PIK)"/>
    <property type="match status" value="1"/>
</dbReference>
<dbReference type="Proteomes" id="UP000215902">
    <property type="component" value="Unassembled WGS sequence"/>
</dbReference>
<keyword evidence="1" id="KW-0808">Transferase</keyword>
<dbReference type="SUPFAM" id="SSF48371">
    <property type="entry name" value="ARM repeat"/>
    <property type="match status" value="1"/>
</dbReference>
<dbReference type="Gene3D" id="1.10.1070.11">
    <property type="entry name" value="Phosphatidylinositol 3-/4-kinase, catalytic domain"/>
    <property type="match status" value="1"/>
</dbReference>
<dbReference type="GO" id="GO:0016477">
    <property type="term" value="P:cell migration"/>
    <property type="evidence" value="ECO:0007669"/>
    <property type="project" value="TreeGrafter"/>
</dbReference>